<evidence type="ECO:0000313" key="3">
    <source>
        <dbReference type="Proteomes" id="UP001066276"/>
    </source>
</evidence>
<dbReference type="AlphaFoldDB" id="A0AAV7M8M4"/>
<keyword evidence="3" id="KW-1185">Reference proteome</keyword>
<proteinExistence type="predicted"/>
<reference evidence="2" key="1">
    <citation type="journal article" date="2022" name="bioRxiv">
        <title>Sequencing and chromosome-scale assembly of the giantPleurodeles waltlgenome.</title>
        <authorList>
            <person name="Brown T."/>
            <person name="Elewa A."/>
            <person name="Iarovenko S."/>
            <person name="Subramanian E."/>
            <person name="Araus A.J."/>
            <person name="Petzold A."/>
            <person name="Susuki M."/>
            <person name="Suzuki K.-i.T."/>
            <person name="Hayashi T."/>
            <person name="Toyoda A."/>
            <person name="Oliveira C."/>
            <person name="Osipova E."/>
            <person name="Leigh N.D."/>
            <person name="Simon A."/>
            <person name="Yun M.H."/>
        </authorList>
    </citation>
    <scope>NUCLEOTIDE SEQUENCE</scope>
    <source>
        <strain evidence="2">20211129_DDA</strain>
        <tissue evidence="2">Liver</tissue>
    </source>
</reference>
<name>A0AAV7M8M4_PLEWA</name>
<feature type="compositionally biased region" description="Basic and acidic residues" evidence="1">
    <location>
        <begin position="105"/>
        <end position="115"/>
    </location>
</feature>
<evidence type="ECO:0000256" key="1">
    <source>
        <dbReference type="SAM" id="MobiDB-lite"/>
    </source>
</evidence>
<feature type="region of interest" description="Disordered" evidence="1">
    <location>
        <begin position="69"/>
        <end position="115"/>
    </location>
</feature>
<dbReference type="Proteomes" id="UP001066276">
    <property type="component" value="Chromosome 10"/>
</dbReference>
<dbReference type="EMBL" id="JANPWB010000014">
    <property type="protein sequence ID" value="KAJ1099434.1"/>
    <property type="molecule type" value="Genomic_DNA"/>
</dbReference>
<organism evidence="2 3">
    <name type="scientific">Pleurodeles waltl</name>
    <name type="common">Iberian ribbed newt</name>
    <dbReference type="NCBI Taxonomy" id="8319"/>
    <lineage>
        <taxon>Eukaryota</taxon>
        <taxon>Metazoa</taxon>
        <taxon>Chordata</taxon>
        <taxon>Craniata</taxon>
        <taxon>Vertebrata</taxon>
        <taxon>Euteleostomi</taxon>
        <taxon>Amphibia</taxon>
        <taxon>Batrachia</taxon>
        <taxon>Caudata</taxon>
        <taxon>Salamandroidea</taxon>
        <taxon>Salamandridae</taxon>
        <taxon>Pleurodelinae</taxon>
        <taxon>Pleurodeles</taxon>
    </lineage>
</organism>
<sequence>MTERRLVLSLLPVPADQREILIGPYSSSSFCRDNCGYRCSCCSKEDTWRVPLSRARRHLRNSLFRSSGYGASVSARPRRGTDRSGPSVRATRPPLLRRGRGARNPRPEARGRALYFCERRPGEALGTWGRPGKDGRRQQG</sequence>
<comment type="caution">
    <text evidence="2">The sequence shown here is derived from an EMBL/GenBank/DDBJ whole genome shotgun (WGS) entry which is preliminary data.</text>
</comment>
<gene>
    <name evidence="2" type="ORF">NDU88_004535</name>
</gene>
<protein>
    <submittedName>
        <fullName evidence="2">Uncharacterized protein</fullName>
    </submittedName>
</protein>
<accession>A0AAV7M8M4</accession>
<evidence type="ECO:0000313" key="2">
    <source>
        <dbReference type="EMBL" id="KAJ1099434.1"/>
    </source>
</evidence>